<evidence type="ECO:0008006" key="3">
    <source>
        <dbReference type="Google" id="ProtNLM"/>
    </source>
</evidence>
<dbReference type="OrthoDB" id="2194526at2759"/>
<evidence type="ECO:0000313" key="2">
    <source>
        <dbReference type="Proteomes" id="UP000192758"/>
    </source>
</evidence>
<protein>
    <recommendedName>
        <fullName evidence="3">Transposase Tc1-like domain-containing protein</fullName>
    </recommendedName>
</protein>
<dbReference type="EMBL" id="MNPJ01000022">
    <property type="protein sequence ID" value="OQS54127.1"/>
    <property type="molecule type" value="Genomic_DNA"/>
</dbReference>
<dbReference type="Proteomes" id="UP000192758">
    <property type="component" value="Unassembled WGS sequence"/>
</dbReference>
<gene>
    <name evidence="1" type="ORF">EHP00_1136</name>
</gene>
<dbReference type="SUPFAM" id="SSF46689">
    <property type="entry name" value="Homeodomain-like"/>
    <property type="match status" value="1"/>
</dbReference>
<dbReference type="VEuPathDB" id="MicrosporidiaDB:EHP00_1136"/>
<sequence>MSVKQISCNHGLSQSAVKSILKKYTETRNTQRSLRGGDHRSRFDENQKNQIRQWVDKDLKLSLRYLVNKITNTFSMTVGKTSVDRVLRDYHYTLKRTTLVPEARNTERTINLRYEYAQMFMQLECDYPAENFALELLKGKNFTLDNLNK</sequence>
<dbReference type="AlphaFoldDB" id="A0A1W0E4D3"/>
<reference evidence="1 2" key="1">
    <citation type="journal article" date="2017" name="Environ. Microbiol.">
        <title>Decay of the glycolytic pathway and adaptation to intranuclear parasitism within Enterocytozoonidae microsporidia.</title>
        <authorList>
            <person name="Wiredu Boakye D."/>
            <person name="Jaroenlak P."/>
            <person name="Prachumwat A."/>
            <person name="Williams T.A."/>
            <person name="Bateman K.S."/>
            <person name="Itsathitphaisarn O."/>
            <person name="Sritunyalucksana K."/>
            <person name="Paszkiewicz K.H."/>
            <person name="Moore K.A."/>
            <person name="Stentiford G.D."/>
            <person name="Williams B.A."/>
        </authorList>
    </citation>
    <scope>NUCLEOTIDE SEQUENCE [LARGE SCALE GENOMIC DNA]</scope>
    <source>
        <strain evidence="1 2">TH1</strain>
    </source>
</reference>
<dbReference type="InterPro" id="IPR009057">
    <property type="entry name" value="Homeodomain-like_sf"/>
</dbReference>
<proteinExistence type="predicted"/>
<comment type="caution">
    <text evidence="1">The sequence shown here is derived from an EMBL/GenBank/DDBJ whole genome shotgun (WGS) entry which is preliminary data.</text>
</comment>
<evidence type="ECO:0000313" key="1">
    <source>
        <dbReference type="EMBL" id="OQS54127.1"/>
    </source>
</evidence>
<organism evidence="1 2">
    <name type="scientific">Ecytonucleospora hepatopenaei</name>
    <dbReference type="NCBI Taxonomy" id="646526"/>
    <lineage>
        <taxon>Eukaryota</taxon>
        <taxon>Fungi</taxon>
        <taxon>Fungi incertae sedis</taxon>
        <taxon>Microsporidia</taxon>
        <taxon>Enterocytozoonidae</taxon>
        <taxon>Ecytonucleospora</taxon>
    </lineage>
</organism>
<accession>A0A1W0E4D3</accession>
<keyword evidence="2" id="KW-1185">Reference proteome</keyword>
<name>A0A1W0E4D3_9MICR</name>